<dbReference type="Gene3D" id="3.20.20.30">
    <property type="entry name" value="Luciferase-like domain"/>
    <property type="match status" value="1"/>
</dbReference>
<keyword evidence="3" id="KW-0560">Oxidoreductase</keyword>
<evidence type="ECO:0000256" key="1">
    <source>
        <dbReference type="ARBA" id="ARBA00007789"/>
    </source>
</evidence>
<dbReference type="InterPro" id="IPR011251">
    <property type="entry name" value="Luciferase-like_dom"/>
</dbReference>
<dbReference type="NCBIfam" id="TIGR03558">
    <property type="entry name" value="oxido_grp_1"/>
    <property type="match status" value="1"/>
</dbReference>
<dbReference type="RefSeq" id="WP_343130500.1">
    <property type="nucleotide sequence ID" value="NZ_JBCITK010000001.1"/>
</dbReference>
<dbReference type="SUPFAM" id="SSF51679">
    <property type="entry name" value="Bacterial luciferase-like"/>
    <property type="match status" value="1"/>
</dbReference>
<dbReference type="GO" id="GO:0016491">
    <property type="term" value="F:oxidoreductase activity"/>
    <property type="evidence" value="ECO:0007669"/>
    <property type="project" value="UniProtKB-KW"/>
</dbReference>
<evidence type="ECO:0000313" key="4">
    <source>
        <dbReference type="Proteomes" id="UP001418796"/>
    </source>
</evidence>
<dbReference type="InterPro" id="IPR036661">
    <property type="entry name" value="Luciferase-like_sf"/>
</dbReference>
<comment type="similarity">
    <text evidence="1">To bacterial alkanal monooxygenase alpha and beta chains.</text>
</comment>
<reference evidence="3 4" key="1">
    <citation type="submission" date="2024-03" db="EMBL/GenBank/DDBJ databases">
        <title>Bacilli Hybrid Assemblies.</title>
        <authorList>
            <person name="Kovac J."/>
        </authorList>
    </citation>
    <scope>NUCLEOTIDE SEQUENCE [LARGE SCALE GENOMIC DNA]</scope>
    <source>
        <strain evidence="3 4">FSL R7-0666</strain>
    </source>
</reference>
<dbReference type="InterPro" id="IPR050766">
    <property type="entry name" value="Bact_Lucif_Oxidored"/>
</dbReference>
<dbReference type="Pfam" id="PF00296">
    <property type="entry name" value="Bac_luciferase"/>
    <property type="match status" value="1"/>
</dbReference>
<feature type="domain" description="Luciferase-like" evidence="2">
    <location>
        <begin position="1"/>
        <end position="299"/>
    </location>
</feature>
<dbReference type="EMBL" id="JBCITK010000001">
    <property type="protein sequence ID" value="MEN0643602.1"/>
    <property type="molecule type" value="Genomic_DNA"/>
</dbReference>
<dbReference type="PANTHER" id="PTHR30137:SF19">
    <property type="entry name" value="LUCIFERASE-LIKE MONOOXYGENASE"/>
    <property type="match status" value="1"/>
</dbReference>
<name>A0ABU9VI92_9BACI</name>
<evidence type="ECO:0000259" key="2">
    <source>
        <dbReference type="Pfam" id="PF00296"/>
    </source>
</evidence>
<sequence>MKLSILDQVVQSRCQTPQEAIEESIQLAQLAEEWGYHRYWVAEHHDLPGLCCPAPDLILSLIGSKTNRIRIGSGAVLLPNYKPYTIAERYHLLATLYPGRVDLGVSRSPGGSAEASQALTDNMLQSIYQMPAKVEELLHFLSNDFPENHIYSSLKAAPVPEVSPSPWILGTSKKSAELAGSLGLPYAVGHFMNKAASEEAVKTYRAHFQPSKHLDKPEVILAVSVICAETEEQAEDLARSGQIWSIERTTEKGNEGLTPATYAKQYSLDEKEKEVQIQLREQQIVGDAKSVREQINTLAHAYQSNECIVLTNVHSFNERIASYQRLASTFKLT</sequence>
<accession>A0ABU9VI92</accession>
<dbReference type="PANTHER" id="PTHR30137">
    <property type="entry name" value="LUCIFERASE-LIKE MONOOXYGENASE"/>
    <property type="match status" value="1"/>
</dbReference>
<dbReference type="EC" id="1.-.-.-" evidence="3"/>
<keyword evidence="4" id="KW-1185">Reference proteome</keyword>
<comment type="caution">
    <text evidence="3">The sequence shown here is derived from an EMBL/GenBank/DDBJ whole genome shotgun (WGS) entry which is preliminary data.</text>
</comment>
<gene>
    <name evidence="3" type="ORF">MKY91_10640</name>
</gene>
<evidence type="ECO:0000313" key="3">
    <source>
        <dbReference type="EMBL" id="MEN0643602.1"/>
    </source>
</evidence>
<proteinExistence type="predicted"/>
<protein>
    <submittedName>
        <fullName evidence="3">LLM class flavin-dependent oxidoreductase</fullName>
        <ecNumber evidence="3">1.-.-.-</ecNumber>
    </submittedName>
</protein>
<dbReference type="InterPro" id="IPR019949">
    <property type="entry name" value="CmoO-like"/>
</dbReference>
<dbReference type="Proteomes" id="UP001418796">
    <property type="component" value="Unassembled WGS sequence"/>
</dbReference>
<dbReference type="CDD" id="cd00347">
    <property type="entry name" value="Flavin_utilizing_monoxygenases"/>
    <property type="match status" value="2"/>
</dbReference>
<organism evidence="3 4">
    <name type="scientific">Alkalicoccobacillus gibsonii</name>
    <dbReference type="NCBI Taxonomy" id="79881"/>
    <lineage>
        <taxon>Bacteria</taxon>
        <taxon>Bacillati</taxon>
        <taxon>Bacillota</taxon>
        <taxon>Bacilli</taxon>
        <taxon>Bacillales</taxon>
        <taxon>Bacillaceae</taxon>
        <taxon>Alkalicoccobacillus</taxon>
    </lineage>
</organism>